<dbReference type="Proteomes" id="UP001139353">
    <property type="component" value="Unassembled WGS sequence"/>
</dbReference>
<feature type="domain" description="Prolyl 4-hydroxylase alpha subunit Fe(2+) 2OG dioxygenase" evidence="1">
    <location>
        <begin position="112"/>
        <end position="211"/>
    </location>
</feature>
<keyword evidence="3" id="KW-1185">Reference proteome</keyword>
<evidence type="ECO:0000313" key="3">
    <source>
        <dbReference type="Proteomes" id="UP001139353"/>
    </source>
</evidence>
<gene>
    <name evidence="2" type="ORF">LPC04_09100</name>
</gene>
<evidence type="ECO:0000313" key="2">
    <source>
        <dbReference type="EMBL" id="MCK9685862.1"/>
    </source>
</evidence>
<accession>A0A9X2BZ07</accession>
<dbReference type="EMBL" id="JAJLJH010000001">
    <property type="protein sequence ID" value="MCK9685862.1"/>
    <property type="molecule type" value="Genomic_DNA"/>
</dbReference>
<dbReference type="RefSeq" id="WP_275681852.1">
    <property type="nucleotide sequence ID" value="NZ_JAJLJH010000001.1"/>
</dbReference>
<dbReference type="InterPro" id="IPR044862">
    <property type="entry name" value="Pro_4_hyd_alph_FE2OG_OXY"/>
</dbReference>
<dbReference type="Gene3D" id="2.60.120.620">
    <property type="entry name" value="q2cbj1_9rhob like domain"/>
    <property type="match status" value="1"/>
</dbReference>
<dbReference type="AlphaFoldDB" id="A0A9X2BZ07"/>
<proteinExistence type="predicted"/>
<dbReference type="Pfam" id="PF13640">
    <property type="entry name" value="2OG-FeII_Oxy_3"/>
    <property type="match status" value="1"/>
</dbReference>
<reference evidence="2" key="1">
    <citation type="submission" date="2021-11" db="EMBL/GenBank/DDBJ databases">
        <title>BS-T2-15 a new species belonging to the Comamonadaceae family isolated from the soil of a French oak forest.</title>
        <authorList>
            <person name="Mieszkin S."/>
            <person name="Alain K."/>
        </authorList>
    </citation>
    <scope>NUCLEOTIDE SEQUENCE</scope>
    <source>
        <strain evidence="2">BS-T2-15</strain>
    </source>
</reference>
<evidence type="ECO:0000259" key="1">
    <source>
        <dbReference type="Pfam" id="PF13640"/>
    </source>
</evidence>
<protein>
    <submittedName>
        <fullName evidence="2">2OG-Fe(II) oxygenase</fullName>
    </submittedName>
</protein>
<comment type="caution">
    <text evidence="2">The sequence shown here is derived from an EMBL/GenBank/DDBJ whole genome shotgun (WGS) entry which is preliminary data.</text>
</comment>
<organism evidence="2 3">
    <name type="scientific">Scleromatobacter humisilvae</name>
    <dbReference type="NCBI Taxonomy" id="2897159"/>
    <lineage>
        <taxon>Bacteria</taxon>
        <taxon>Pseudomonadati</taxon>
        <taxon>Pseudomonadota</taxon>
        <taxon>Betaproteobacteria</taxon>
        <taxon>Burkholderiales</taxon>
        <taxon>Sphaerotilaceae</taxon>
        <taxon>Scleromatobacter</taxon>
    </lineage>
</organism>
<name>A0A9X2BZ07_9BURK</name>
<sequence>MDPVEARSLGELFSADYANEAPFPHIVLDDFLPEALVRQVLANFPTGERKSDGVFNIGYGGEHKRQIMPEDCNRFSRELFQFFNSRPMLQFLEGLTGIDGLLPDPYFTGGGFHEITRGGRLGVHADFRINEQLHVQRRLNLLIYLNPDWDDKWLGQLELWTRDMKACARKVSPILNRCVVFSTEADTWHGHPDPLEVPEGVTRKSMALYYYSASRQIYGETPKRSTMYVARPTDSAEIKAEARSFRVEQYLRDWMPPIAYRGYARARRVVKRML</sequence>